<sequence length="342" mass="38740">MSSSNQSITSKRYFLAVVFLSLCGTLILLFSAWIIDPLGILQEHRGFPSLCANGVKVDPDDSVSRLLPLTTEFVDDVIIGTSKIKEGITQKIWQSLMSTQSINLYMSGASVNDVHSILIPLMKNKNPHRIWLGLDYGMFVSPTKKRSHSTPSYSQQSEYIVYKHGIFSTKAMNATAKILFSGKTCNSIIRNSAGFLINEPERHISDTDLDQQALAYERLFVSDKFHNREYYQISIDQFSEILETANRTNISINIFINPSHSKYLDALDKAGHAENYIHWKQSISEIVNELSKDGLKLKLIDFTDMIERESLPCDPLTSCPFYDITHFHPSIGRRMLSKFIGN</sequence>
<keyword evidence="1" id="KW-0472">Membrane</keyword>
<evidence type="ECO:0000313" key="2">
    <source>
        <dbReference type="EMBL" id="CAA0105071.1"/>
    </source>
</evidence>
<feature type="transmembrane region" description="Helical" evidence="1">
    <location>
        <begin position="12"/>
        <end position="35"/>
    </location>
</feature>
<dbReference type="OrthoDB" id="7324894at2"/>
<dbReference type="Proteomes" id="UP000441399">
    <property type="component" value="Unassembled WGS sequence"/>
</dbReference>
<keyword evidence="1" id="KW-0812">Transmembrane</keyword>
<gene>
    <name evidence="2" type="ORF">OPDIPICF_00917</name>
</gene>
<proteinExistence type="predicted"/>
<keyword evidence="3" id="KW-1185">Reference proteome</keyword>
<organism evidence="2 3">
    <name type="scientific">BD1-7 clade bacterium</name>
    <dbReference type="NCBI Taxonomy" id="2029982"/>
    <lineage>
        <taxon>Bacteria</taxon>
        <taxon>Pseudomonadati</taxon>
        <taxon>Pseudomonadota</taxon>
        <taxon>Gammaproteobacteria</taxon>
        <taxon>Cellvibrionales</taxon>
        <taxon>Spongiibacteraceae</taxon>
        <taxon>BD1-7 clade</taxon>
    </lineage>
</organism>
<evidence type="ECO:0000313" key="3">
    <source>
        <dbReference type="Proteomes" id="UP000441399"/>
    </source>
</evidence>
<evidence type="ECO:0000256" key="1">
    <source>
        <dbReference type="SAM" id="Phobius"/>
    </source>
</evidence>
<dbReference type="EMBL" id="CACSIO010000012">
    <property type="protein sequence ID" value="CAA0105071.1"/>
    <property type="molecule type" value="Genomic_DNA"/>
</dbReference>
<dbReference type="AlphaFoldDB" id="A0A5S9PLZ5"/>
<accession>A0A5S9PLZ5</accession>
<reference evidence="2 3" key="1">
    <citation type="submission" date="2019-11" db="EMBL/GenBank/DDBJ databases">
        <authorList>
            <person name="Holert J."/>
        </authorList>
    </citation>
    <scope>NUCLEOTIDE SEQUENCE [LARGE SCALE GENOMIC DNA]</scope>
    <source>
        <strain evidence="2">SB11_3</strain>
    </source>
</reference>
<keyword evidence="1" id="KW-1133">Transmembrane helix</keyword>
<protein>
    <submittedName>
        <fullName evidence="2">Uncharacterized protein</fullName>
    </submittedName>
</protein>
<name>A0A5S9PLZ5_9GAMM</name>